<keyword evidence="4" id="KW-1003">Cell membrane</keyword>
<evidence type="ECO:0000313" key="11">
    <source>
        <dbReference type="Proteomes" id="UP000249393"/>
    </source>
</evidence>
<evidence type="ECO:0000256" key="6">
    <source>
        <dbReference type="ARBA" id="ARBA00022989"/>
    </source>
</evidence>
<dbReference type="SUPFAM" id="SSF161098">
    <property type="entry name" value="MetI-like"/>
    <property type="match status" value="1"/>
</dbReference>
<dbReference type="RefSeq" id="WP_304272921.1">
    <property type="nucleotide sequence ID" value="NZ_QFQZ01000001.1"/>
</dbReference>
<proteinExistence type="inferred from homology"/>
<dbReference type="AlphaFoldDB" id="A0A2W5XHK6"/>
<keyword evidence="5 8" id="KW-0812">Transmembrane</keyword>
<dbReference type="Proteomes" id="UP000249393">
    <property type="component" value="Unassembled WGS sequence"/>
</dbReference>
<evidence type="ECO:0000256" key="4">
    <source>
        <dbReference type="ARBA" id="ARBA00022475"/>
    </source>
</evidence>
<comment type="similarity">
    <text evidence="2">Belongs to the binding-protein-dependent transport system permease family. CysTW subfamily.</text>
</comment>
<dbReference type="InterPro" id="IPR051789">
    <property type="entry name" value="Bact_Polyamine_Transport"/>
</dbReference>
<feature type="domain" description="ABC transmembrane type-1" evidence="9">
    <location>
        <begin position="77"/>
        <end position="272"/>
    </location>
</feature>
<comment type="subcellular location">
    <subcellularLocation>
        <location evidence="1 8">Cell membrane</location>
        <topology evidence="1 8">Multi-pass membrane protein</topology>
    </subcellularLocation>
</comment>
<feature type="transmembrane region" description="Helical" evidence="8">
    <location>
        <begin position="115"/>
        <end position="136"/>
    </location>
</feature>
<evidence type="ECO:0000256" key="5">
    <source>
        <dbReference type="ARBA" id="ARBA00022692"/>
    </source>
</evidence>
<feature type="transmembrane region" description="Helical" evidence="8">
    <location>
        <begin position="148"/>
        <end position="171"/>
    </location>
</feature>
<feature type="transmembrane region" description="Helical" evidence="8">
    <location>
        <begin position="26"/>
        <end position="47"/>
    </location>
</feature>
<name>A0A2W5XHK6_9CAUL</name>
<dbReference type="CDD" id="cd06261">
    <property type="entry name" value="TM_PBP2"/>
    <property type="match status" value="1"/>
</dbReference>
<reference evidence="10 11" key="1">
    <citation type="submission" date="2017-08" db="EMBL/GenBank/DDBJ databases">
        <title>Infants hospitalized years apart are colonized by the same room-sourced microbial strains.</title>
        <authorList>
            <person name="Brooks B."/>
            <person name="Olm M.R."/>
            <person name="Firek B.A."/>
            <person name="Baker R."/>
            <person name="Thomas B.C."/>
            <person name="Morowitz M.J."/>
            <person name="Banfield J.F."/>
        </authorList>
    </citation>
    <scope>NUCLEOTIDE SEQUENCE [LARGE SCALE GENOMIC DNA]</scope>
    <source>
        <strain evidence="10">S2_003_000_R2_4</strain>
    </source>
</reference>
<dbReference type="Pfam" id="PF00528">
    <property type="entry name" value="BPD_transp_1"/>
    <property type="match status" value="1"/>
</dbReference>
<dbReference type="PANTHER" id="PTHR43848:SF2">
    <property type="entry name" value="PUTRESCINE TRANSPORT SYSTEM PERMEASE PROTEIN POTI"/>
    <property type="match status" value="1"/>
</dbReference>
<evidence type="ECO:0000256" key="8">
    <source>
        <dbReference type="RuleBase" id="RU363032"/>
    </source>
</evidence>
<evidence type="ECO:0000313" key="10">
    <source>
        <dbReference type="EMBL" id="PZR37491.1"/>
    </source>
</evidence>
<evidence type="ECO:0000256" key="1">
    <source>
        <dbReference type="ARBA" id="ARBA00004651"/>
    </source>
</evidence>
<dbReference type="InterPro" id="IPR000515">
    <property type="entry name" value="MetI-like"/>
</dbReference>
<dbReference type="Gene3D" id="1.10.3720.10">
    <property type="entry name" value="MetI-like"/>
    <property type="match status" value="1"/>
</dbReference>
<dbReference type="PANTHER" id="PTHR43848">
    <property type="entry name" value="PUTRESCINE TRANSPORT SYSTEM PERMEASE PROTEIN POTI"/>
    <property type="match status" value="1"/>
</dbReference>
<feature type="transmembrane region" description="Helical" evidence="8">
    <location>
        <begin position="254"/>
        <end position="273"/>
    </location>
</feature>
<keyword evidence="7 8" id="KW-0472">Membrane</keyword>
<dbReference type="GO" id="GO:0055085">
    <property type="term" value="P:transmembrane transport"/>
    <property type="evidence" value="ECO:0007669"/>
    <property type="project" value="InterPro"/>
</dbReference>
<gene>
    <name evidence="10" type="ORF">DI526_00725</name>
</gene>
<evidence type="ECO:0000256" key="7">
    <source>
        <dbReference type="ARBA" id="ARBA00023136"/>
    </source>
</evidence>
<sequence length="291" mass="31390">MGGGALMPKKSPPGPLEYLRRWPMRLWLAAVGIFLYAPLIALMVFSFNDSRRNIVWKGFTLKYYEKLFNDSALLEAFANSLTIAAVSTVVSLVIGALAALVLWRFRFPGKTALDGALALPIVVPEICMGVAMLVFFAKVMPWPQGMPWPLNLGAIIIAHVSFSFPFVAVVVRARMASFNREMEEAARDLGAGEFRTIKDVILPHMAPSLVAGALLAFTLSLDDFVITFFTAGPDTVTFPVKVYSMVRFSVTPEVNAASTVLIVLTVLLTAAALKLQGNPAATAGHGAGDAK</sequence>
<keyword evidence="6 8" id="KW-1133">Transmembrane helix</keyword>
<evidence type="ECO:0000256" key="2">
    <source>
        <dbReference type="ARBA" id="ARBA00007069"/>
    </source>
</evidence>
<organism evidence="10 11">
    <name type="scientific">Caulobacter segnis</name>
    <dbReference type="NCBI Taxonomy" id="88688"/>
    <lineage>
        <taxon>Bacteria</taxon>
        <taxon>Pseudomonadati</taxon>
        <taxon>Pseudomonadota</taxon>
        <taxon>Alphaproteobacteria</taxon>
        <taxon>Caulobacterales</taxon>
        <taxon>Caulobacteraceae</taxon>
        <taxon>Caulobacter</taxon>
    </lineage>
</organism>
<dbReference type="GO" id="GO:0005886">
    <property type="term" value="C:plasma membrane"/>
    <property type="evidence" value="ECO:0007669"/>
    <property type="project" value="UniProtKB-SubCell"/>
</dbReference>
<evidence type="ECO:0000259" key="9">
    <source>
        <dbReference type="PROSITE" id="PS50928"/>
    </source>
</evidence>
<keyword evidence="3 8" id="KW-0813">Transport</keyword>
<dbReference type="EMBL" id="QFQZ01000001">
    <property type="protein sequence ID" value="PZR37491.1"/>
    <property type="molecule type" value="Genomic_DNA"/>
</dbReference>
<protein>
    <submittedName>
        <fullName evidence="10">Spermidine/putrescine ABC transporter permease PotC</fullName>
    </submittedName>
</protein>
<dbReference type="InterPro" id="IPR035906">
    <property type="entry name" value="MetI-like_sf"/>
</dbReference>
<feature type="transmembrane region" description="Helical" evidence="8">
    <location>
        <begin position="76"/>
        <end position="103"/>
    </location>
</feature>
<comment type="caution">
    <text evidence="10">The sequence shown here is derived from an EMBL/GenBank/DDBJ whole genome shotgun (WGS) entry which is preliminary data.</text>
</comment>
<accession>A0A2W5XHK6</accession>
<evidence type="ECO:0000256" key="3">
    <source>
        <dbReference type="ARBA" id="ARBA00022448"/>
    </source>
</evidence>
<feature type="transmembrane region" description="Helical" evidence="8">
    <location>
        <begin position="208"/>
        <end position="231"/>
    </location>
</feature>
<dbReference type="PROSITE" id="PS50928">
    <property type="entry name" value="ABC_TM1"/>
    <property type="match status" value="1"/>
</dbReference>